<sequence length="196" mass="20594">MQHDDRAGGCGAQVLDHPVEVDAPGGGVVVAVVLHRVAGRGEQRAVVLPGRIGDQHRRTGGDLLEELRADPQGAGPAEGLDGRGALDHRAAGAEDELLDVRVVRGQSVDRQVRLRLRGGGDPLLRLGDAGQQGQLARRVLVGADPEIRLLRIGVRLELLGQAEDRVGGSHFDGGEQGHGDPFARSWAARGVARCPA</sequence>
<proteinExistence type="predicted"/>
<dbReference type="AlphaFoldDB" id="A0A645ESX3"/>
<evidence type="ECO:0000313" key="1">
    <source>
        <dbReference type="EMBL" id="MPN04526.1"/>
    </source>
</evidence>
<comment type="caution">
    <text evidence="1">The sequence shown here is derived from an EMBL/GenBank/DDBJ whole genome shotgun (WGS) entry which is preliminary data.</text>
</comment>
<reference evidence="1" key="1">
    <citation type="submission" date="2019-08" db="EMBL/GenBank/DDBJ databases">
        <authorList>
            <person name="Kucharzyk K."/>
            <person name="Murdoch R.W."/>
            <person name="Higgins S."/>
            <person name="Loffler F."/>
        </authorList>
    </citation>
    <scope>NUCLEOTIDE SEQUENCE</scope>
</reference>
<gene>
    <name evidence="1" type="ORF">SDC9_151767</name>
</gene>
<protein>
    <submittedName>
        <fullName evidence="1">Uncharacterized protein</fullName>
    </submittedName>
</protein>
<name>A0A645ESX3_9ZZZZ</name>
<dbReference type="EMBL" id="VSSQ01050440">
    <property type="protein sequence ID" value="MPN04526.1"/>
    <property type="molecule type" value="Genomic_DNA"/>
</dbReference>
<accession>A0A645ESX3</accession>
<organism evidence="1">
    <name type="scientific">bioreactor metagenome</name>
    <dbReference type="NCBI Taxonomy" id="1076179"/>
    <lineage>
        <taxon>unclassified sequences</taxon>
        <taxon>metagenomes</taxon>
        <taxon>ecological metagenomes</taxon>
    </lineage>
</organism>